<dbReference type="SUPFAM" id="SSF53474">
    <property type="entry name" value="alpha/beta-Hydrolases"/>
    <property type="match status" value="1"/>
</dbReference>
<evidence type="ECO:0000313" key="3">
    <source>
        <dbReference type="Proteomes" id="UP000094224"/>
    </source>
</evidence>
<dbReference type="Proteomes" id="UP000094224">
    <property type="component" value="Unassembled WGS sequence"/>
</dbReference>
<dbReference type="Gene3D" id="1.10.10.800">
    <property type="match status" value="1"/>
</dbReference>
<dbReference type="GO" id="GO:0016787">
    <property type="term" value="F:hydrolase activity"/>
    <property type="evidence" value="ECO:0007669"/>
    <property type="project" value="InterPro"/>
</dbReference>
<sequence>MQRVTFDSSGEVLAGDMYLPGPSTGGPRPAVVVAGAWATVKEQMAAGYARELAARGYIAMAFDYRSWGRSGGQPRSMEDPAAKSADIVAAAEFLARHAAVDFDAIGGLGICAGSSYLVAAATVSPLIKSLVLVAPALPTRADVRQNLGGEQNMAALIAAAEQASAEYERSGQQRLVPAVPPADDDRAARESYFSDPDRGLIPEWDNTFNPASWSRWIPFDVHALAHRLAQPTCVVHSDVAVNPDSVRAFLSKVSGPVDQLSLDGLSQFDFYDQPHAMAAATGAAVAHFSRTLRPAGATALFDHLAASEVVTIGTITTRGHVINTLVGAVVVDDAGYIRSQHGAKAKWYRRATRVPHGFVIHDAARFPVGFSRVTDAETIHRVDRATYRKYGGKVRSLLLRPLLWRTRHHVLKITPQGCPTD</sequence>
<dbReference type="AlphaFoldDB" id="A0A1E3SYL6"/>
<proteinExistence type="predicted"/>
<dbReference type="PANTHER" id="PTHR47751:SF1">
    <property type="entry name" value="SUPERFAMILY HYDROLASE, PUTATIVE (AFU_ORTHOLOGUE AFUA_2G16580)-RELATED"/>
    <property type="match status" value="1"/>
</dbReference>
<comment type="caution">
    <text evidence="2">The sequence shown here is derived from an EMBL/GenBank/DDBJ whole genome shotgun (WGS) entry which is preliminary data.</text>
</comment>
<dbReference type="STRING" id="243061.AWC25_08425"/>
<accession>A0A1E3SYL6</accession>
<protein>
    <recommendedName>
        <fullName evidence="1">Xaa-Pro dipeptidyl-peptidase-like domain-containing protein</fullName>
    </recommendedName>
</protein>
<organism evidence="2 3">
    <name type="scientific">Mycobacterium sherrisii</name>
    <dbReference type="NCBI Taxonomy" id="243061"/>
    <lineage>
        <taxon>Bacteria</taxon>
        <taxon>Bacillati</taxon>
        <taxon>Actinomycetota</taxon>
        <taxon>Actinomycetes</taxon>
        <taxon>Mycobacteriales</taxon>
        <taxon>Mycobacteriaceae</taxon>
        <taxon>Mycobacterium</taxon>
        <taxon>Mycobacterium simiae complex</taxon>
    </lineage>
</organism>
<feature type="domain" description="Xaa-Pro dipeptidyl-peptidase-like" evidence="1">
    <location>
        <begin position="10"/>
        <end position="206"/>
    </location>
</feature>
<dbReference type="InterPro" id="IPR000383">
    <property type="entry name" value="Xaa-Pro-like_dom"/>
</dbReference>
<dbReference type="Pfam" id="PF10012">
    <property type="entry name" value="DUF2255"/>
    <property type="match status" value="1"/>
</dbReference>
<name>A0A1E3SYL6_9MYCO</name>
<dbReference type="Gene3D" id="3.40.50.1820">
    <property type="entry name" value="alpha/beta hydrolase"/>
    <property type="match status" value="1"/>
</dbReference>
<dbReference type="InterPro" id="IPR051411">
    <property type="entry name" value="Polyketide_trans_af380"/>
</dbReference>
<dbReference type="Pfam" id="PF02129">
    <property type="entry name" value="Peptidase_S15"/>
    <property type="match status" value="1"/>
</dbReference>
<keyword evidence="3" id="KW-1185">Reference proteome</keyword>
<gene>
    <name evidence="2" type="ORF">BHQ21_09420</name>
</gene>
<evidence type="ECO:0000313" key="2">
    <source>
        <dbReference type="EMBL" id="ODR07266.1"/>
    </source>
</evidence>
<dbReference type="PANTHER" id="PTHR47751">
    <property type="entry name" value="SUPERFAMILY HYDROLASE, PUTATIVE (AFU_ORTHOLOGUE AFUA_2G16580)-RELATED"/>
    <property type="match status" value="1"/>
</dbReference>
<dbReference type="EMBL" id="MIHC01000013">
    <property type="protein sequence ID" value="ODR07266.1"/>
    <property type="molecule type" value="Genomic_DNA"/>
</dbReference>
<reference evidence="3" key="1">
    <citation type="submission" date="2016-09" db="EMBL/GenBank/DDBJ databases">
        <authorList>
            <person name="Greninger A.L."/>
            <person name="Jerome K.R."/>
            <person name="Mcnair B."/>
            <person name="Wallis C."/>
            <person name="Fang F."/>
        </authorList>
    </citation>
    <scope>NUCLEOTIDE SEQUENCE [LARGE SCALE GENOMIC DNA]</scope>
    <source>
        <strain evidence="3">BC1_M4</strain>
    </source>
</reference>
<evidence type="ECO:0000259" key="1">
    <source>
        <dbReference type="Pfam" id="PF02129"/>
    </source>
</evidence>
<dbReference type="InterPro" id="IPR029058">
    <property type="entry name" value="AB_hydrolase_fold"/>
</dbReference>
<dbReference type="InterPro" id="IPR016888">
    <property type="entry name" value="UCP028498"/>
</dbReference>